<feature type="domain" description="Endoplasmic reticulum metallopeptidase 1-like C-terminal" evidence="17">
    <location>
        <begin position="1177"/>
        <end position="1356"/>
    </location>
</feature>
<evidence type="ECO:0000256" key="14">
    <source>
        <dbReference type="ARBA" id="ARBA00078796"/>
    </source>
</evidence>
<feature type="transmembrane region" description="Helical" evidence="15">
    <location>
        <begin position="1793"/>
        <end position="1816"/>
    </location>
</feature>
<dbReference type="SUPFAM" id="SSF53187">
    <property type="entry name" value="Zn-dependent exopeptidases"/>
    <property type="match status" value="3"/>
</dbReference>
<proteinExistence type="inferred from homology"/>
<comment type="caution">
    <text evidence="19">The sequence shown here is derived from an EMBL/GenBank/DDBJ whole genome shotgun (WGS) entry which is preliminary data.</text>
</comment>
<keyword evidence="8" id="KW-0256">Endoplasmic reticulum</keyword>
<feature type="transmembrane region" description="Helical" evidence="15">
    <location>
        <begin position="213"/>
        <end position="231"/>
    </location>
</feature>
<evidence type="ECO:0000256" key="5">
    <source>
        <dbReference type="ARBA" id="ARBA00022692"/>
    </source>
</evidence>
<comment type="cofactor">
    <cofactor evidence="1">
        <name>Zn(2+)</name>
        <dbReference type="ChEBI" id="CHEBI:29105"/>
    </cofactor>
</comment>
<name>A0A484BS28_DRONA</name>
<dbReference type="EMBL" id="LSRL02000008">
    <property type="protein sequence ID" value="TDG51533.1"/>
    <property type="molecule type" value="Genomic_DNA"/>
</dbReference>
<evidence type="ECO:0000256" key="6">
    <source>
        <dbReference type="ARBA" id="ARBA00022723"/>
    </source>
</evidence>
<feature type="transmembrane region" description="Helical" evidence="15">
    <location>
        <begin position="271"/>
        <end position="288"/>
    </location>
</feature>
<dbReference type="OrthoDB" id="76293at2759"/>
<keyword evidence="5 15" id="KW-0812">Transmembrane</keyword>
<sequence length="2208" mass="246498">MAEEGFQSGTIPSDTDFRQFNKYGKLPGLDMAQCINGFVYHTKYDVIDIIPLESLQNTGDNILSLVRGLANATELHDTETISCVLGLALPLIVAHVMDNWELSLTYYSSPLLLIGLYVSPSLIGLSLPLTIYFSFQHNAKISRSYQLQLALHGQAVVLAVLTIALTAYGLRTAYVLVIPLIFYVLALALNLLTTLHDRGFAWTGLLKVSQIVPFLYSSYLFYFFIVVLTPMGGRSFSSSNPDISIALLTAAGTIFSFGFLVPLINTFRRPSFVVLTLITATALTLYLASSTHIGFPYRAKTNGQRVAYLQVRNIFYEYDGTLSRDESGYLFNFQDRLKEKPLLGTSVNLTGLISLKSKCEQHMMCGMPLYDSTYVLNRHEAKWLPRLDPIEPPARTELSLLSKTIQNTTTVRFEFNLTGPPQMKLFIQPYEDVLLSNWSFLQIYLETPLVPPLPYFISFSYGIDRSPLHFFLEFTKPNGDFDVPLFQLGVSGHYIGHQGDAQSAKFASSSIVLIGKFLGSHQQVRTSARSSMGDKDKLILAESAEALKNVNEKESSSKAPWYFASGFLLFWGLLFFAVVIPRFYKLPTPLTMEDAKRNVFIAERAYNNLYTLSNIGNKLTGSKQNEVDAVNFLLSELAQIKENLQEDIFEMEIDVSKVSGSFPYKTVLNMYRNVQSIVVKLTPKASNSENYLLVNSHYDSKPYTASAGDAGFMIVTMLEVLRVIASTKQTLEHPIVFLFNGAEENMMQASHGFVTQHKWASKCKVVVNLDAAGSGGREVLFQSGPNHPWLVNYYKKYAKHPFATTMAEEIFQSGIIPSDTDFRQFNMYGNIPGLDMAQIINGYVYHTKYDLSSVIPRGSLQNTGDNLLQLVRGLANATEINDMDAYKTGHAVFFDFLGLYFVHYSEGTGRSINFGVAGAVLIFIFISMWRMSAVSNASLCNVASWFILVIIVQIISFVLGLALPAVVAYGMDAFGLSLTYYSTPLLVVGLYVCPSLIGLSLPITLYYSVQRNEKISNAYHLQLALHSQALILALIVIAATVYGVRTTYIFVIPLASYMLSLAFNLLTTLHDRGYAWTGVLKLSQVIPFLYSSYVIYTFVVVLTPMGARAGSASNRDLYIAVLAAVGSVLSFGFLIPLINAFRKPSLVVLSLVLVTAISLYLASSTQIGFPYRPKTSGQRVAYLQVRSKYYEYDGTLSKDFSGYLFNFQDRREDTPFKGTKVNLTGLTSIKSKCEQHMMCGFPLFDYRYVQNRLQSKFLKRDEPVQIPEPPTTLTKMAKTNINATTVRLEFNVTGPTYLSLFIKPYEDVTISGWSFLSSELAKPPKAPLPYHIYVTHGVDITPLNFYVDLTIRDEADDVSSNATKNDGSAKIPWYFANGFLLFWGLLFFAAVLPFFYRLPTALTNEDVNKNEFIAELAYENLYTLSNIGTKLTGSKENEIIAVNFILNELNKIEENLQDDFFDMDIDISQAAGVFPYATMLNIYQGVQNIAVKLAPKNSTSQTYLLVNSHFDSKPFTPSAGDAGFMIVTMLEVLRVIATTKQTIEHPIVFLFNGAEEGMMQASHGFVTQHKWAPYCKAVVNLDAAGSGGREILFQSGPNNPWLVDYYKKYAKHPFATTMAEEIFQAGIIPSDTDFRQFNLYGKIPGLDLAQCFNGYIYHTKYDLIDVIPRESLQNTGDNVLSLVRGLANATELSDKSAPGHAVFFDFLGLYFIHYSETTGILLNLAIAIATLILISVSIWRMAKVSDESVSHVACWFSVTLIVQVISFILGLLFPAVVAWFMDSLGQSLTYFSSPMLIVGLYVCPSLIGLSLPLVIYSSIHRNNKISTAYHLQLALHSHAAILSLLVIFLTALGIRSTYVLVIPLMFYSLALAINLLTTLHDRGFAWIALLKAGQLIPFLCSSYSFYIFIVVLTPMGGRAGSAANRDVLIAVLTAAGTVLSFGFLLPLINIFRRPCFVIYSLLGVTVLAMILGCFTPIGFPYRSKTNGHRVAYLQVRNMFYEYDGTLSKDESGYLFSFQDRREERPLLGTKVDLTGLVSIKSRCETEMMCGMPLYDYRFTKSKLQSKWLPRSEPIVPPEIKGLALLNKTILNATNVRFEFNLTGPSHMSLFIQPYHNVKISNWSFDPSYLNMPSPFHIYLTYGIDNSPYNFFVEASSFNGDLGFPLFQLGVSAHFIGNEGDAQSVKFASSFPSYSILAQWPALYKRYVF</sequence>
<keyword evidence="11" id="KW-0482">Metalloprotease</keyword>
<feature type="transmembrane region" description="Helical" evidence="15">
    <location>
        <begin position="173"/>
        <end position="192"/>
    </location>
</feature>
<feature type="transmembrane region" description="Helical" evidence="15">
    <location>
        <begin position="1828"/>
        <end position="1852"/>
    </location>
</feature>
<dbReference type="InterPro" id="IPR045175">
    <property type="entry name" value="M28_fam"/>
</dbReference>
<feature type="transmembrane region" description="Helical" evidence="15">
    <location>
        <begin position="561"/>
        <end position="584"/>
    </location>
</feature>
<evidence type="ECO:0000256" key="13">
    <source>
        <dbReference type="ARBA" id="ARBA00023180"/>
    </source>
</evidence>
<evidence type="ECO:0000256" key="2">
    <source>
        <dbReference type="ARBA" id="ARBA00004477"/>
    </source>
</evidence>
<feature type="transmembrane region" description="Helical" evidence="15">
    <location>
        <begin position="983"/>
        <end position="1007"/>
    </location>
</feature>
<dbReference type="FunFam" id="3.40.630.10:FF:000008">
    <property type="entry name" value="Endoplasmic reticulum metallopeptidase 1"/>
    <property type="match status" value="2"/>
</dbReference>
<evidence type="ECO:0000256" key="11">
    <source>
        <dbReference type="ARBA" id="ARBA00023049"/>
    </source>
</evidence>
<keyword evidence="10 15" id="KW-1133">Transmembrane helix</keyword>
<gene>
    <name evidence="19" type="ORF">AWZ03_001993</name>
</gene>
<dbReference type="GO" id="GO:0005789">
    <property type="term" value="C:endoplasmic reticulum membrane"/>
    <property type="evidence" value="ECO:0007669"/>
    <property type="project" value="UniProtKB-SubCell"/>
</dbReference>
<evidence type="ECO:0000256" key="10">
    <source>
        <dbReference type="ARBA" id="ARBA00022989"/>
    </source>
</evidence>
<reference evidence="19 20" key="1">
    <citation type="journal article" date="2019" name="J. Hered.">
        <title>An Improved Genome Assembly for Drosophila navojoa, the Basal Species in the mojavensis Cluster.</title>
        <authorList>
            <person name="Vanderlinde T."/>
            <person name="Dupim E.G."/>
            <person name="Nazario-Yepiz N.O."/>
            <person name="Carvalho A.B."/>
        </authorList>
    </citation>
    <scope>NUCLEOTIDE SEQUENCE [LARGE SCALE GENOMIC DNA]</scope>
    <source>
        <strain evidence="19">Navoj_Jal97</strain>
        <tissue evidence="19">Whole organism</tissue>
    </source>
</reference>
<feature type="transmembrane region" description="Helical" evidence="15">
    <location>
        <begin position="1374"/>
        <end position="1396"/>
    </location>
</feature>
<feature type="transmembrane region" description="Helical" evidence="15">
    <location>
        <begin position="1754"/>
        <end position="1781"/>
    </location>
</feature>
<dbReference type="GO" id="GO:0006508">
    <property type="term" value="P:proteolysis"/>
    <property type="evidence" value="ECO:0007669"/>
    <property type="project" value="UniProtKB-KW"/>
</dbReference>
<dbReference type="Pfam" id="PF22249">
    <property type="entry name" value="ERMP1-TM"/>
    <property type="match status" value="2"/>
</dbReference>
<feature type="transmembrane region" description="Helical" evidence="15">
    <location>
        <begin position="1927"/>
        <end position="1948"/>
    </location>
</feature>
<feature type="domain" description="Endoplasmic reticulum metallopeptidase 1/1-A TM" evidence="18">
    <location>
        <begin position="81"/>
        <end position="287"/>
    </location>
</feature>
<evidence type="ECO:0000256" key="4">
    <source>
        <dbReference type="ARBA" id="ARBA00022670"/>
    </source>
</evidence>
<evidence type="ECO:0000256" key="7">
    <source>
        <dbReference type="ARBA" id="ARBA00022801"/>
    </source>
</evidence>
<feature type="domain" description="Endoplasmic reticulum metallopeptidase 1/1-A TM" evidence="18">
    <location>
        <begin position="1756"/>
        <end position="1973"/>
    </location>
</feature>
<dbReference type="InterPro" id="IPR053973">
    <property type="entry name" value="ERMP1-like_C"/>
</dbReference>
<dbReference type="InterPro" id="IPR053974">
    <property type="entry name" value="ERMP1_1-A_TM"/>
</dbReference>
<protein>
    <recommendedName>
        <fullName evidence="14">FXNA-like protease</fullName>
    </recommendedName>
</protein>
<feature type="domain" description="Peptidase M28" evidence="16">
    <location>
        <begin position="3"/>
        <end position="65"/>
    </location>
</feature>
<feature type="transmembrane region" description="Helical" evidence="15">
    <location>
        <begin position="1896"/>
        <end position="1915"/>
    </location>
</feature>
<evidence type="ECO:0000259" key="17">
    <source>
        <dbReference type="Pfam" id="PF22248"/>
    </source>
</evidence>
<feature type="transmembrane region" description="Helical" evidence="15">
    <location>
        <begin position="1086"/>
        <end position="1105"/>
    </location>
</feature>
<keyword evidence="20" id="KW-1185">Reference proteome</keyword>
<dbReference type="Pfam" id="PF04389">
    <property type="entry name" value="Peptidase_M28"/>
    <property type="match status" value="3"/>
</dbReference>
<evidence type="ECO:0000256" key="8">
    <source>
        <dbReference type="ARBA" id="ARBA00022824"/>
    </source>
</evidence>
<feature type="transmembrane region" description="Helical" evidence="15">
    <location>
        <begin position="943"/>
        <end position="971"/>
    </location>
</feature>
<comment type="similarity">
    <text evidence="3">Belongs to the peptidase M28 family.</text>
</comment>
<evidence type="ECO:0000313" key="20">
    <source>
        <dbReference type="Proteomes" id="UP000295192"/>
    </source>
</evidence>
<feature type="transmembrane region" description="Helical" evidence="15">
    <location>
        <begin position="1019"/>
        <end position="1041"/>
    </location>
</feature>
<feature type="transmembrane region" description="Helical" evidence="15">
    <location>
        <begin position="147"/>
        <end position="167"/>
    </location>
</feature>
<feature type="transmembrane region" description="Helical" evidence="15">
    <location>
        <begin position="1117"/>
        <end position="1138"/>
    </location>
</feature>
<evidence type="ECO:0000259" key="16">
    <source>
        <dbReference type="Pfam" id="PF04389"/>
    </source>
</evidence>
<evidence type="ECO:0000256" key="15">
    <source>
        <dbReference type="SAM" id="Phobius"/>
    </source>
</evidence>
<feature type="transmembrane region" description="Helical" evidence="15">
    <location>
        <begin position="912"/>
        <end position="931"/>
    </location>
</feature>
<keyword evidence="13" id="KW-0325">Glycoprotein</keyword>
<feature type="transmembrane region" description="Helical" evidence="15">
    <location>
        <begin position="243"/>
        <end position="264"/>
    </location>
</feature>
<feature type="transmembrane region" description="Helical" evidence="15">
    <location>
        <begin position="1720"/>
        <end position="1742"/>
    </location>
</feature>
<feature type="domain" description="Endoplasmic reticulum metallopeptidase 1-like C-terminal" evidence="17">
    <location>
        <begin position="302"/>
        <end position="504"/>
    </location>
</feature>
<evidence type="ECO:0000256" key="12">
    <source>
        <dbReference type="ARBA" id="ARBA00023136"/>
    </source>
</evidence>
<organism evidence="19 20">
    <name type="scientific">Drosophila navojoa</name>
    <name type="common">Fruit fly</name>
    <dbReference type="NCBI Taxonomy" id="7232"/>
    <lineage>
        <taxon>Eukaryota</taxon>
        <taxon>Metazoa</taxon>
        <taxon>Ecdysozoa</taxon>
        <taxon>Arthropoda</taxon>
        <taxon>Hexapoda</taxon>
        <taxon>Insecta</taxon>
        <taxon>Pterygota</taxon>
        <taxon>Neoptera</taxon>
        <taxon>Endopterygota</taxon>
        <taxon>Diptera</taxon>
        <taxon>Brachycera</taxon>
        <taxon>Muscomorpha</taxon>
        <taxon>Ephydroidea</taxon>
        <taxon>Drosophilidae</taxon>
        <taxon>Drosophila</taxon>
    </lineage>
</organism>
<dbReference type="Gene3D" id="3.40.630.10">
    <property type="entry name" value="Zn peptidases"/>
    <property type="match status" value="3"/>
</dbReference>
<evidence type="ECO:0000256" key="9">
    <source>
        <dbReference type="ARBA" id="ARBA00022833"/>
    </source>
</evidence>
<evidence type="ECO:0000259" key="18">
    <source>
        <dbReference type="Pfam" id="PF22249"/>
    </source>
</evidence>
<evidence type="ECO:0000313" key="19">
    <source>
        <dbReference type="EMBL" id="TDG51533.1"/>
    </source>
</evidence>
<dbReference type="CDD" id="cd03875">
    <property type="entry name" value="M28_Fxna_like"/>
    <property type="match status" value="2"/>
</dbReference>
<evidence type="ECO:0000256" key="3">
    <source>
        <dbReference type="ARBA" id="ARBA00010918"/>
    </source>
</evidence>
<dbReference type="PANTHER" id="PTHR12147:SF22">
    <property type="entry name" value="ENDOPLASMIC RETICULUM METALLOPEPTIDASE 1"/>
    <property type="match status" value="1"/>
</dbReference>
<dbReference type="GO" id="GO:0046872">
    <property type="term" value="F:metal ion binding"/>
    <property type="evidence" value="ECO:0007669"/>
    <property type="project" value="UniProtKB-KW"/>
</dbReference>
<feature type="transmembrane region" description="Helical" evidence="15">
    <location>
        <begin position="1144"/>
        <end position="1162"/>
    </location>
</feature>
<feature type="domain" description="Endoplasmic reticulum metallopeptidase 1-like C-terminal" evidence="17">
    <location>
        <begin position="1988"/>
        <end position="2206"/>
    </location>
</feature>
<evidence type="ECO:0000256" key="1">
    <source>
        <dbReference type="ARBA" id="ARBA00001947"/>
    </source>
</evidence>
<feature type="domain" description="Peptidase M28" evidence="16">
    <location>
        <begin position="1488"/>
        <end position="1682"/>
    </location>
</feature>
<keyword evidence="4" id="KW-0645">Protease</keyword>
<keyword evidence="9" id="KW-0862">Zinc</keyword>
<dbReference type="Proteomes" id="UP000295192">
    <property type="component" value="Unassembled WGS sequence"/>
</dbReference>
<keyword evidence="6" id="KW-0479">Metal-binding</keyword>
<feature type="transmembrane region" description="Helical" evidence="15">
    <location>
        <begin position="1048"/>
        <end position="1066"/>
    </location>
</feature>
<feature type="transmembrane region" description="Helical" evidence="15">
    <location>
        <begin position="111"/>
        <end position="135"/>
    </location>
</feature>
<keyword evidence="7" id="KW-0378">Hydrolase</keyword>
<dbReference type="GO" id="GO:0008235">
    <property type="term" value="F:metalloexopeptidase activity"/>
    <property type="evidence" value="ECO:0007669"/>
    <property type="project" value="InterPro"/>
</dbReference>
<accession>A0A484BS28</accession>
<dbReference type="OMA" id="WSFDQTP"/>
<dbReference type="InterPro" id="IPR007484">
    <property type="entry name" value="Peptidase_M28"/>
</dbReference>
<dbReference type="Pfam" id="PF22248">
    <property type="entry name" value="ERMP1_C"/>
    <property type="match status" value="3"/>
</dbReference>
<dbReference type="InterPro" id="IPR048024">
    <property type="entry name" value="Fxna-like_M28_dom"/>
</dbReference>
<feature type="transmembrane region" description="Helical" evidence="15">
    <location>
        <begin position="1858"/>
        <end position="1876"/>
    </location>
</feature>
<comment type="subcellular location">
    <subcellularLocation>
        <location evidence="2">Endoplasmic reticulum membrane</location>
        <topology evidence="2">Multi-pass membrane protein</topology>
    </subcellularLocation>
</comment>
<feature type="transmembrane region" description="Helical" evidence="15">
    <location>
        <begin position="1955"/>
        <end position="1979"/>
    </location>
</feature>
<keyword evidence="12 15" id="KW-0472">Membrane</keyword>
<feature type="domain" description="Peptidase M28" evidence="16">
    <location>
        <begin position="677"/>
        <end position="871"/>
    </location>
</feature>
<dbReference type="PANTHER" id="PTHR12147">
    <property type="entry name" value="METALLOPEPTIDASE M28 FAMILY MEMBER"/>
    <property type="match status" value="1"/>
</dbReference>